<dbReference type="EMBL" id="JASNQZ010000002">
    <property type="protein sequence ID" value="KAL0959481.1"/>
    <property type="molecule type" value="Genomic_DNA"/>
</dbReference>
<reference evidence="2" key="1">
    <citation type="submission" date="2024-06" db="EMBL/GenBank/DDBJ databases">
        <title>Multi-omics analyses provide insights into the biosynthesis of the anticancer antibiotic pleurotin in Hohenbuehelia grisea.</title>
        <authorList>
            <person name="Weaver J.A."/>
            <person name="Alberti F."/>
        </authorList>
    </citation>
    <scope>NUCLEOTIDE SEQUENCE [LARGE SCALE GENOMIC DNA]</scope>
    <source>
        <strain evidence="2">T-177</strain>
    </source>
</reference>
<proteinExistence type="predicted"/>
<keyword evidence="2" id="KW-1185">Reference proteome</keyword>
<evidence type="ECO:0000313" key="2">
    <source>
        <dbReference type="Proteomes" id="UP001556367"/>
    </source>
</evidence>
<organism evidence="1 2">
    <name type="scientific">Hohenbuehelia grisea</name>
    <dbReference type="NCBI Taxonomy" id="104357"/>
    <lineage>
        <taxon>Eukaryota</taxon>
        <taxon>Fungi</taxon>
        <taxon>Dikarya</taxon>
        <taxon>Basidiomycota</taxon>
        <taxon>Agaricomycotina</taxon>
        <taxon>Agaricomycetes</taxon>
        <taxon>Agaricomycetidae</taxon>
        <taxon>Agaricales</taxon>
        <taxon>Pleurotineae</taxon>
        <taxon>Pleurotaceae</taxon>
        <taxon>Hohenbuehelia</taxon>
    </lineage>
</organism>
<name>A0ABR3JV96_9AGAR</name>
<evidence type="ECO:0000313" key="1">
    <source>
        <dbReference type="EMBL" id="KAL0959481.1"/>
    </source>
</evidence>
<gene>
    <name evidence="1" type="ORF">HGRIS_011191</name>
</gene>
<sequence>MFPPSLRIPRADDPFLQALVIVMIIRIDQGQVGVPSRVMADLSEYAAFPFLAAFDIPSAQSGPKQITSMAAAKKMMPLSAELFLRFKECAEIYADGDAETILSVYSIPMRIKFHCLAPSNFGKVFGQAITDEHERAEDIWRQHPSSIK</sequence>
<protein>
    <submittedName>
        <fullName evidence="1">Uncharacterized protein</fullName>
    </submittedName>
</protein>
<comment type="caution">
    <text evidence="1">The sequence shown here is derived from an EMBL/GenBank/DDBJ whole genome shotgun (WGS) entry which is preliminary data.</text>
</comment>
<dbReference type="Proteomes" id="UP001556367">
    <property type="component" value="Unassembled WGS sequence"/>
</dbReference>
<accession>A0ABR3JV96</accession>